<accession>A0A563U1L8</accession>
<evidence type="ECO:0000256" key="7">
    <source>
        <dbReference type="ARBA" id="ARBA00023136"/>
    </source>
</evidence>
<comment type="caution">
    <text evidence="11">The sequence shown here is derived from an EMBL/GenBank/DDBJ whole genome shotgun (WGS) entry which is preliminary data.</text>
</comment>
<keyword evidence="3 9" id="KW-0812">Transmembrane</keyword>
<evidence type="ECO:0000256" key="2">
    <source>
        <dbReference type="ARBA" id="ARBA00022475"/>
    </source>
</evidence>
<evidence type="ECO:0000256" key="8">
    <source>
        <dbReference type="SAM" id="MobiDB-lite"/>
    </source>
</evidence>
<evidence type="ECO:0000256" key="5">
    <source>
        <dbReference type="ARBA" id="ARBA00022989"/>
    </source>
</evidence>
<evidence type="ECO:0000256" key="1">
    <source>
        <dbReference type="ARBA" id="ARBA00004236"/>
    </source>
</evidence>
<dbReference type="EMBL" id="VOEI01000004">
    <property type="protein sequence ID" value="TWR25508.1"/>
    <property type="molecule type" value="Genomic_DNA"/>
</dbReference>
<dbReference type="GO" id="GO:0051607">
    <property type="term" value="P:defense response to virus"/>
    <property type="evidence" value="ECO:0007669"/>
    <property type="project" value="UniProtKB-KW"/>
</dbReference>
<dbReference type="GO" id="GO:0000166">
    <property type="term" value="F:nucleotide binding"/>
    <property type="evidence" value="ECO:0007669"/>
    <property type="project" value="UniProtKB-KW"/>
</dbReference>
<feature type="transmembrane region" description="Helical" evidence="9">
    <location>
        <begin position="259"/>
        <end position="278"/>
    </location>
</feature>
<keyword evidence="11" id="KW-0378">Hydrolase</keyword>
<dbReference type="SMART" id="SM00471">
    <property type="entry name" value="HDc"/>
    <property type="match status" value="1"/>
</dbReference>
<comment type="subcellular location">
    <subcellularLocation>
        <location evidence="1">Cell membrane</location>
    </subcellularLocation>
</comment>
<dbReference type="Pfam" id="PF18967">
    <property type="entry name" value="PycTM"/>
    <property type="match status" value="1"/>
</dbReference>
<dbReference type="CDD" id="cd00077">
    <property type="entry name" value="HDc"/>
    <property type="match status" value="1"/>
</dbReference>
<evidence type="ECO:0000256" key="6">
    <source>
        <dbReference type="ARBA" id="ARBA00023118"/>
    </source>
</evidence>
<evidence type="ECO:0000256" key="3">
    <source>
        <dbReference type="ARBA" id="ARBA00022692"/>
    </source>
</evidence>
<proteinExistence type="predicted"/>
<dbReference type="OrthoDB" id="5728337at2"/>
<reference evidence="11 12" key="1">
    <citation type="submission" date="2019-07" db="EMBL/GenBank/DDBJ databases">
        <authorList>
            <person name="Kim J."/>
        </authorList>
    </citation>
    <scope>NUCLEOTIDE SEQUENCE [LARGE SCALE GENOMIC DNA]</scope>
    <source>
        <strain evidence="11 12">MJ1a</strain>
    </source>
</reference>
<feature type="region of interest" description="Disordered" evidence="8">
    <location>
        <begin position="204"/>
        <end position="237"/>
    </location>
</feature>
<evidence type="ECO:0000256" key="9">
    <source>
        <dbReference type="SAM" id="Phobius"/>
    </source>
</evidence>
<dbReference type="Proteomes" id="UP000318010">
    <property type="component" value="Unassembled WGS sequence"/>
</dbReference>
<dbReference type="InterPro" id="IPR006674">
    <property type="entry name" value="HD_domain"/>
</dbReference>
<feature type="domain" description="HD/PDEase" evidence="10">
    <location>
        <begin position="26"/>
        <end position="140"/>
    </location>
</feature>
<dbReference type="RefSeq" id="WP_146272058.1">
    <property type="nucleotide sequence ID" value="NZ_VOEI01000004.1"/>
</dbReference>
<keyword evidence="6" id="KW-0051">Antiviral defense</keyword>
<protein>
    <submittedName>
        <fullName evidence="11">Phosphohydrolase</fullName>
    </submittedName>
</protein>
<name>A0A563U1L8_9SPHI</name>
<dbReference type="AlphaFoldDB" id="A0A563U1L8"/>
<dbReference type="SUPFAM" id="SSF109604">
    <property type="entry name" value="HD-domain/PDEase-like"/>
    <property type="match status" value="1"/>
</dbReference>
<keyword evidence="2" id="KW-1003">Cell membrane</keyword>
<keyword evidence="5 9" id="KW-1133">Transmembrane helix</keyword>
<evidence type="ECO:0000313" key="12">
    <source>
        <dbReference type="Proteomes" id="UP000318010"/>
    </source>
</evidence>
<keyword evidence="4" id="KW-0547">Nucleotide-binding</keyword>
<feature type="transmembrane region" description="Helical" evidence="9">
    <location>
        <begin position="386"/>
        <end position="406"/>
    </location>
</feature>
<gene>
    <name evidence="11" type="ORF">FPZ42_12990</name>
</gene>
<feature type="compositionally biased region" description="Basic and acidic residues" evidence="8">
    <location>
        <begin position="204"/>
        <end position="235"/>
    </location>
</feature>
<dbReference type="Gene3D" id="1.10.3210.10">
    <property type="entry name" value="Hypothetical protein af1432"/>
    <property type="match status" value="1"/>
</dbReference>
<dbReference type="Pfam" id="PF01966">
    <property type="entry name" value="HD"/>
    <property type="match status" value="1"/>
</dbReference>
<dbReference type="GO" id="GO:0016787">
    <property type="term" value="F:hydrolase activity"/>
    <property type="evidence" value="ECO:0007669"/>
    <property type="project" value="UniProtKB-KW"/>
</dbReference>
<dbReference type="InterPro" id="IPR043760">
    <property type="entry name" value="PycTM_dom"/>
</dbReference>
<keyword evidence="12" id="KW-1185">Reference proteome</keyword>
<sequence length="408" mass="47304">MSYQTQLDQVKQHVLNYFATHQNKKLVYHNQQHTEDVAAAATQIANHYQLNDTDFFTVIAAAWFHDTGYLESLDEHEQHSAGLAKEYLSSIEIDPQVIEQVVKCIMATKMPQQPQSFLEQIICDADLFHFGSADFQEKSKAMRREVIEIHGKDISKHDWRQKTIRLIEQHQYHTDYCQLLLEAEKQRNLLALVKKENEWSIENPKEAKKEAKKEKKNEVSAPKKEKAKQEEKQDKGVQTMFRISSTNHQRLSDLADNKANIMITVNSIILSAIISLLLRRLEDYPYFVIPTIIIILISLSAMIFAILATRPSIPDGKYTQRDIDERKVNLLFFGNFYSMSLDNYRTGMRKVMDDTEYLYDSLITDIYAQGVVLGHKYRLLRYSYNIFMFGLVGSVLAFVLTAVLNLKH</sequence>
<keyword evidence="7 9" id="KW-0472">Membrane</keyword>
<evidence type="ECO:0000256" key="4">
    <source>
        <dbReference type="ARBA" id="ARBA00022741"/>
    </source>
</evidence>
<dbReference type="GO" id="GO:0005886">
    <property type="term" value="C:plasma membrane"/>
    <property type="evidence" value="ECO:0007669"/>
    <property type="project" value="UniProtKB-SubCell"/>
</dbReference>
<organism evidence="11 12">
    <name type="scientific">Mucilaginibacter achroorhodeus</name>
    <dbReference type="NCBI Taxonomy" id="2599294"/>
    <lineage>
        <taxon>Bacteria</taxon>
        <taxon>Pseudomonadati</taxon>
        <taxon>Bacteroidota</taxon>
        <taxon>Sphingobacteriia</taxon>
        <taxon>Sphingobacteriales</taxon>
        <taxon>Sphingobacteriaceae</taxon>
        <taxon>Mucilaginibacter</taxon>
    </lineage>
</organism>
<feature type="transmembrane region" description="Helical" evidence="9">
    <location>
        <begin position="284"/>
        <end position="308"/>
    </location>
</feature>
<evidence type="ECO:0000259" key="10">
    <source>
        <dbReference type="SMART" id="SM00471"/>
    </source>
</evidence>
<dbReference type="InterPro" id="IPR003607">
    <property type="entry name" value="HD/PDEase_dom"/>
</dbReference>
<evidence type="ECO:0000313" key="11">
    <source>
        <dbReference type="EMBL" id="TWR25508.1"/>
    </source>
</evidence>